<dbReference type="InterPro" id="IPR013087">
    <property type="entry name" value="Znf_C2H2_type"/>
</dbReference>
<dbReference type="InterPro" id="IPR031781">
    <property type="entry name" value="SF3A2_dom"/>
</dbReference>
<evidence type="ECO:0000256" key="5">
    <source>
        <dbReference type="SAM" id="MobiDB-lite"/>
    </source>
</evidence>
<accession>A0A1V2L775</accession>
<dbReference type="VEuPathDB" id="FungiDB:BON22_2272"/>
<evidence type="ECO:0000259" key="6">
    <source>
        <dbReference type="Pfam" id="PF12874"/>
    </source>
</evidence>
<dbReference type="InterPro" id="IPR052092">
    <property type="entry name" value="SF3A2"/>
</dbReference>
<evidence type="ECO:0000256" key="2">
    <source>
        <dbReference type="ARBA" id="ARBA00022771"/>
    </source>
</evidence>
<organism evidence="8 9">
    <name type="scientific">Cyberlindnera fabianii</name>
    <name type="common">Yeast</name>
    <name type="synonym">Hansenula fabianii</name>
    <dbReference type="NCBI Taxonomy" id="36022"/>
    <lineage>
        <taxon>Eukaryota</taxon>
        <taxon>Fungi</taxon>
        <taxon>Dikarya</taxon>
        <taxon>Ascomycota</taxon>
        <taxon>Saccharomycotina</taxon>
        <taxon>Saccharomycetes</taxon>
        <taxon>Phaffomycetales</taxon>
        <taxon>Phaffomycetaceae</taxon>
        <taxon>Cyberlindnera</taxon>
    </lineage>
</organism>
<dbReference type="GO" id="GO:0071004">
    <property type="term" value="C:U2-type prespliceosome"/>
    <property type="evidence" value="ECO:0007669"/>
    <property type="project" value="TreeGrafter"/>
</dbReference>
<evidence type="ECO:0000259" key="7">
    <source>
        <dbReference type="Pfam" id="PF16835"/>
    </source>
</evidence>
<dbReference type="PANTHER" id="PTHR23205">
    <property type="entry name" value="SPLICING FACTOR 3A SUBUNIT 2"/>
    <property type="match status" value="1"/>
</dbReference>
<protein>
    <submittedName>
        <fullName evidence="8">Pre-mRNA-splicing factor sap62</fullName>
    </submittedName>
</protein>
<keyword evidence="4" id="KW-0539">Nucleus</keyword>
<keyword evidence="3" id="KW-0862">Zinc</keyword>
<feature type="domain" description="SF3A2" evidence="7">
    <location>
        <begin position="115"/>
        <end position="207"/>
    </location>
</feature>
<dbReference type="GO" id="GO:0005686">
    <property type="term" value="C:U2 snRNP"/>
    <property type="evidence" value="ECO:0007669"/>
    <property type="project" value="TreeGrafter"/>
</dbReference>
<evidence type="ECO:0000313" key="9">
    <source>
        <dbReference type="Proteomes" id="UP000189513"/>
    </source>
</evidence>
<proteinExistence type="predicted"/>
<dbReference type="OMA" id="EFWIQIM"/>
<dbReference type="GO" id="GO:0071013">
    <property type="term" value="C:catalytic step 2 spliceosome"/>
    <property type="evidence" value="ECO:0007669"/>
    <property type="project" value="TreeGrafter"/>
</dbReference>
<sequence length="218" mass="25250">MDYQNRIGSKKGGGGVASEAQQNVHRKQRVSKLLHSQFDLDSDPYVFKNHLGQLECRLCLTTHLSSESYITHTQGRKHQQSLLRRSALDQKKNGPQKDTTNAGISGVEKKTYFKIGQPAYKVVKIRDVETMEMGMLITIKLPQLKAGEPPMHRFMSAFEQTVDDSPDKDKWQFLVIHGEPYENIAFKIEAKEVSREWGYWDEDLKEYYVQFFFKNTDQ</sequence>
<feature type="domain" description="C2H2-type" evidence="6">
    <location>
        <begin position="55"/>
        <end position="78"/>
    </location>
</feature>
<dbReference type="Proteomes" id="UP000189513">
    <property type="component" value="Unassembled WGS sequence"/>
</dbReference>
<dbReference type="SMART" id="SM01050">
    <property type="entry name" value="CactinC_cactus"/>
    <property type="match status" value="1"/>
</dbReference>
<feature type="region of interest" description="Disordered" evidence="5">
    <location>
        <begin position="1"/>
        <end position="28"/>
    </location>
</feature>
<dbReference type="GO" id="GO:0008270">
    <property type="term" value="F:zinc ion binding"/>
    <property type="evidence" value="ECO:0007669"/>
    <property type="project" value="UniProtKB-KW"/>
</dbReference>
<keyword evidence="1" id="KW-0479">Metal-binding</keyword>
<dbReference type="AlphaFoldDB" id="A0A1V2L775"/>
<keyword evidence="9" id="KW-1185">Reference proteome</keyword>
<evidence type="ECO:0000256" key="4">
    <source>
        <dbReference type="ARBA" id="ARBA00023242"/>
    </source>
</evidence>
<evidence type="ECO:0000256" key="3">
    <source>
        <dbReference type="ARBA" id="ARBA00022833"/>
    </source>
</evidence>
<evidence type="ECO:0000256" key="1">
    <source>
        <dbReference type="ARBA" id="ARBA00022723"/>
    </source>
</evidence>
<dbReference type="Pfam" id="PF16835">
    <property type="entry name" value="SF3A2"/>
    <property type="match status" value="1"/>
</dbReference>
<name>A0A1V2L775_CYBFA</name>
<comment type="caution">
    <text evidence="8">The sequence shown here is derived from an EMBL/GenBank/DDBJ whole genome shotgun (WGS) entry which is preliminary data.</text>
</comment>
<dbReference type="EMBL" id="MPUK01000004">
    <property type="protein sequence ID" value="ONH67748.1"/>
    <property type="molecule type" value="Genomic_DNA"/>
</dbReference>
<dbReference type="Pfam" id="PF12874">
    <property type="entry name" value="zf-met"/>
    <property type="match status" value="1"/>
</dbReference>
<dbReference type="PANTHER" id="PTHR23205:SF0">
    <property type="entry name" value="SPLICING FACTOR 3A SUBUNIT 2"/>
    <property type="match status" value="1"/>
</dbReference>
<gene>
    <name evidence="8" type="ORF">BON22_2272</name>
</gene>
<dbReference type="STRING" id="36022.A0A1V2L775"/>
<dbReference type="Gene3D" id="2.60.40.2690">
    <property type="match status" value="1"/>
</dbReference>
<evidence type="ECO:0000313" key="8">
    <source>
        <dbReference type="EMBL" id="ONH67748.1"/>
    </source>
</evidence>
<keyword evidence="2" id="KW-0863">Zinc-finger</keyword>
<dbReference type="GO" id="GO:0000245">
    <property type="term" value="P:spliceosomal complex assembly"/>
    <property type="evidence" value="ECO:0007669"/>
    <property type="project" value="TreeGrafter"/>
</dbReference>
<reference evidence="9" key="1">
    <citation type="journal article" date="2017" name="Genome Announc.">
        <title>Genome sequences of Cyberlindnera fabianii 65, Pichia kudriavzevii 129, and Saccharomyces cerevisiae 131 isolated from fermented masau fruits in Zimbabwe.</title>
        <authorList>
            <person name="van Rijswijck I.M.H."/>
            <person name="Derks M.F.L."/>
            <person name="Abee T."/>
            <person name="de Ridder D."/>
            <person name="Smid E.J."/>
        </authorList>
    </citation>
    <scope>NUCLEOTIDE SEQUENCE [LARGE SCALE GENOMIC DNA]</scope>
    <source>
        <strain evidence="9">65</strain>
    </source>
</reference>